<gene>
    <name evidence="1" type="ORF">S06H3_65152</name>
</gene>
<proteinExistence type="predicted"/>
<evidence type="ECO:0008006" key="2">
    <source>
        <dbReference type="Google" id="ProtNLM"/>
    </source>
</evidence>
<protein>
    <recommendedName>
        <fullName evidence="2">DUF5666 domain-containing protein</fullName>
    </recommendedName>
</protein>
<comment type="caution">
    <text evidence="1">The sequence shown here is derived from an EMBL/GenBank/DDBJ whole genome shotgun (WGS) entry which is preliminary data.</text>
</comment>
<dbReference type="AlphaFoldDB" id="X1QC04"/>
<feature type="non-terminal residue" evidence="1">
    <location>
        <position position="102"/>
    </location>
</feature>
<organism evidence="1">
    <name type="scientific">marine sediment metagenome</name>
    <dbReference type="NCBI Taxonomy" id="412755"/>
    <lineage>
        <taxon>unclassified sequences</taxon>
        <taxon>metagenomes</taxon>
        <taxon>ecological metagenomes</taxon>
    </lineage>
</organism>
<accession>X1QC04</accession>
<name>X1QC04_9ZZZZ</name>
<evidence type="ECO:0000313" key="1">
    <source>
        <dbReference type="EMBL" id="GAI66002.1"/>
    </source>
</evidence>
<sequence>MLIISSSVFADTLYMKNGDRIAGEITKVEVETSYPLVEVSPVEVSAEGISEVMISGLSEEREKNQDILVMKNGDRISGIISQIEIQTNYGLIEVAAAGIELV</sequence>
<dbReference type="EMBL" id="BARV01043763">
    <property type="protein sequence ID" value="GAI66002.1"/>
    <property type="molecule type" value="Genomic_DNA"/>
</dbReference>
<reference evidence="1" key="1">
    <citation type="journal article" date="2014" name="Front. Microbiol.">
        <title>High frequency of phylogenetically diverse reductive dehalogenase-homologous genes in deep subseafloor sedimentary metagenomes.</title>
        <authorList>
            <person name="Kawai M."/>
            <person name="Futagami T."/>
            <person name="Toyoda A."/>
            <person name="Takaki Y."/>
            <person name="Nishi S."/>
            <person name="Hori S."/>
            <person name="Arai W."/>
            <person name="Tsubouchi T."/>
            <person name="Morono Y."/>
            <person name="Uchiyama I."/>
            <person name="Ito T."/>
            <person name="Fujiyama A."/>
            <person name="Inagaki F."/>
            <person name="Takami H."/>
        </authorList>
    </citation>
    <scope>NUCLEOTIDE SEQUENCE</scope>
    <source>
        <strain evidence="1">Expedition CK06-06</strain>
    </source>
</reference>